<dbReference type="Gene3D" id="3.30.70.370">
    <property type="match status" value="1"/>
</dbReference>
<dbReference type="SMART" id="SM00482">
    <property type="entry name" value="POLAc"/>
    <property type="match status" value="1"/>
</dbReference>
<dbReference type="SUPFAM" id="SSF53098">
    <property type="entry name" value="Ribonuclease H-like"/>
    <property type="match status" value="1"/>
</dbReference>
<dbReference type="InterPro" id="IPR036397">
    <property type="entry name" value="RNaseH_sf"/>
</dbReference>
<dbReference type="OrthoDB" id="14842at10239"/>
<dbReference type="InterPro" id="IPR012337">
    <property type="entry name" value="RNaseH-like_sf"/>
</dbReference>
<dbReference type="GO" id="GO:0003887">
    <property type="term" value="F:DNA-directed DNA polymerase activity"/>
    <property type="evidence" value="ECO:0007669"/>
    <property type="project" value="InterPro"/>
</dbReference>
<keyword evidence="5" id="KW-1185">Reference proteome</keyword>
<dbReference type="SUPFAM" id="SSF56672">
    <property type="entry name" value="DNA/RNA polymerases"/>
    <property type="match status" value="1"/>
</dbReference>
<organism evidence="4 5">
    <name type="scientific">Enterococcus phage SAP6</name>
    <dbReference type="NCBI Taxonomy" id="1073766"/>
    <lineage>
        <taxon>Viruses</taxon>
        <taxon>Duplodnaviria</taxon>
        <taxon>Heunggongvirae</taxon>
        <taxon>Uroviricota</taxon>
        <taxon>Caudoviricetes</taxon>
        <taxon>Saphexavirus</taxon>
        <taxon>Saphexavirus SAP6</taxon>
    </lineage>
</organism>
<dbReference type="Gene3D" id="3.30.420.10">
    <property type="entry name" value="Ribonuclease H-like superfamily/Ribonuclease H"/>
    <property type="match status" value="1"/>
</dbReference>
<evidence type="ECO:0000313" key="4">
    <source>
        <dbReference type="EMBL" id="AEM24725.1"/>
    </source>
</evidence>
<sequence>MKISVDLPNEDKAKAAIKKVKGKKPLLTMEEAWAKIFSMKNSAKDKERLKLVKEYLEEGKVSREEDKLNKNFSKAEALRIYQKVQEMEREALLESIRNKDLSLYPLINDRFTLIEWVNRAVSCDDEYLAMDFETVGDNGGTNKYAEDISGFSLTYRYKGEVINGYVPMRHREEDGSPSPLNIENVEWAEEAIRKVFASDKATVWHNATFDLGLAKASLGIIPNVDVHDTLIIMHLLDEDLTSYRLKDLATKFLNMPSSTFEEMFGKKAKFADVDVMIARWYGAKDTHIGFLLFEWQLGILNKPSFAKIKKVYDRIERPCIMATFEAEAEGFIIDMNVVESERETVAKRINELTERLQERFGDVNLGSPVQLQKMLYYDNDWSSVVTRDRKSILSGHIGFDEYGISNNKKFAMKPSGAIILDPIVKKVNAGFDERGEAVYKEVAVAKDDRNKLQANSKALKKIANVAPEIQDLLELKDLTKYMSSFLEPIDTFIQPDGKLHGDFNQVGTVTLRYSASNPNLQQVSKPARAMYMVDEDSTIVGADFSGQELRLLGHISGDEAIKAVYASGIDFYSSVASMIFDKPYEDVRDGTKERSQTKMIVLAILYGMGAGSLADILKIPKEEAQNFMDTFLAKYPQVEKWIEGNKKTARSQRYVETIFGTRRRFKKENFSILDKPWGSLTQEEKDLRGAAARALRQATNAIVQGSAAQQTKATVVAMRKVLARLSEARHKKYCFNFLAFIHDEVLFKVPKDVTEAELEAIRDCMENTIKLSIPSVTDMEIGRRWGAMNGFEYRGGKPYATDSLEASKDNGLVSCGDIVSYVREGSEDIGSVYVNGNYLRDLNDDEWKVYSKELK</sequence>
<reference evidence="4 5" key="1">
    <citation type="journal article" date="2012" name="J. Virol.">
        <title>Complete Genome Sequence of Enterococcal Bacteriophage SAP6.</title>
        <authorList>
            <person name="Lee Y.D."/>
            <person name="Park J.H."/>
        </authorList>
    </citation>
    <scope>NUCLEOTIDE SEQUENCE [LARGE SCALE GENOMIC DNA]</scope>
</reference>
<evidence type="ECO:0000313" key="5">
    <source>
        <dbReference type="Proteomes" id="UP000000699"/>
    </source>
</evidence>
<dbReference type="InterPro" id="IPR001098">
    <property type="entry name" value="DNA-dir_DNA_pol_A_palm_dom"/>
</dbReference>
<dbReference type="Pfam" id="PF00476">
    <property type="entry name" value="DNA_pol_A"/>
    <property type="match status" value="1"/>
</dbReference>
<evidence type="ECO:0000259" key="3">
    <source>
        <dbReference type="SMART" id="SM00482"/>
    </source>
</evidence>
<name>G1C4X9_9CAUD</name>
<dbReference type="EMBL" id="JF731128">
    <property type="protein sequence ID" value="AEM24725.1"/>
    <property type="molecule type" value="Genomic_DNA"/>
</dbReference>
<accession>G1C4X9</accession>
<dbReference type="InterPro" id="IPR002298">
    <property type="entry name" value="DNA_polymerase_A"/>
</dbReference>
<dbReference type="GO" id="GO:0006261">
    <property type="term" value="P:DNA-templated DNA replication"/>
    <property type="evidence" value="ECO:0007669"/>
    <property type="project" value="InterPro"/>
</dbReference>
<keyword evidence="2" id="KW-1194">Viral DNA replication</keyword>
<dbReference type="PRINTS" id="PR00868">
    <property type="entry name" value="DNAPOLI"/>
</dbReference>
<dbReference type="GO" id="GO:0006302">
    <property type="term" value="P:double-strand break repair"/>
    <property type="evidence" value="ECO:0007669"/>
    <property type="project" value="TreeGrafter"/>
</dbReference>
<dbReference type="InterPro" id="IPR043502">
    <property type="entry name" value="DNA/RNA_pol_sf"/>
</dbReference>
<protein>
    <submittedName>
        <fullName evidence="4">DNA polymerase I</fullName>
    </submittedName>
</protein>
<dbReference type="GO" id="GO:0039693">
    <property type="term" value="P:viral DNA genome replication"/>
    <property type="evidence" value="ECO:0007669"/>
    <property type="project" value="UniProtKB-KW"/>
</dbReference>
<dbReference type="Gene3D" id="1.20.1060.10">
    <property type="entry name" value="Taq DNA Polymerase, Chain T, domain 4"/>
    <property type="match status" value="1"/>
</dbReference>
<dbReference type="PANTHER" id="PTHR10133">
    <property type="entry name" value="DNA POLYMERASE I"/>
    <property type="match status" value="1"/>
</dbReference>
<feature type="domain" description="DNA-directed DNA polymerase family A palm" evidence="3">
    <location>
        <begin position="524"/>
        <end position="753"/>
    </location>
</feature>
<evidence type="ECO:0000256" key="1">
    <source>
        <dbReference type="ARBA" id="ARBA00022705"/>
    </source>
</evidence>
<proteinExistence type="predicted"/>
<dbReference type="KEGG" id="vg:40079893"/>
<dbReference type="PANTHER" id="PTHR10133:SF27">
    <property type="entry name" value="DNA POLYMERASE NU"/>
    <property type="match status" value="1"/>
</dbReference>
<dbReference type="RefSeq" id="YP_009604004.1">
    <property type="nucleotide sequence ID" value="NC_041960.1"/>
</dbReference>
<dbReference type="Proteomes" id="UP000000699">
    <property type="component" value="Segment"/>
</dbReference>
<keyword evidence="1" id="KW-0235">DNA replication</keyword>
<dbReference type="GO" id="GO:0003677">
    <property type="term" value="F:DNA binding"/>
    <property type="evidence" value="ECO:0007669"/>
    <property type="project" value="InterPro"/>
</dbReference>
<evidence type="ECO:0000256" key="2">
    <source>
        <dbReference type="ARBA" id="ARBA00023109"/>
    </source>
</evidence>
<dbReference type="GeneID" id="40079893"/>
<dbReference type="Gene3D" id="1.10.150.20">
    <property type="entry name" value="5' to 3' exonuclease, C-terminal subdomain"/>
    <property type="match status" value="1"/>
</dbReference>